<proteinExistence type="predicted"/>
<reference evidence="1" key="1">
    <citation type="journal article" date="2023" name="Science">
        <title>Genome structures resolve the early diversification of teleost fishes.</title>
        <authorList>
            <person name="Parey E."/>
            <person name="Louis A."/>
            <person name="Montfort J."/>
            <person name="Bouchez O."/>
            <person name="Roques C."/>
            <person name="Iampietro C."/>
            <person name="Lluch J."/>
            <person name="Castinel A."/>
            <person name="Donnadieu C."/>
            <person name="Desvignes T."/>
            <person name="Floi Bucao C."/>
            <person name="Jouanno E."/>
            <person name="Wen M."/>
            <person name="Mejri S."/>
            <person name="Dirks R."/>
            <person name="Jansen H."/>
            <person name="Henkel C."/>
            <person name="Chen W.J."/>
            <person name="Zahm M."/>
            <person name="Cabau C."/>
            <person name="Klopp C."/>
            <person name="Thompson A.W."/>
            <person name="Robinson-Rechavi M."/>
            <person name="Braasch I."/>
            <person name="Lecointre G."/>
            <person name="Bobe J."/>
            <person name="Postlethwait J.H."/>
            <person name="Berthelot C."/>
            <person name="Roest Crollius H."/>
            <person name="Guiguen Y."/>
        </authorList>
    </citation>
    <scope>NUCLEOTIDE SEQUENCE</scope>
    <source>
        <strain evidence="1">NC1722</strain>
    </source>
</reference>
<accession>A0AAD7SBA6</accession>
<dbReference type="AlphaFoldDB" id="A0AAD7SBA6"/>
<evidence type="ECO:0000313" key="2">
    <source>
        <dbReference type="Proteomes" id="UP001221898"/>
    </source>
</evidence>
<keyword evidence="2" id="KW-1185">Reference proteome</keyword>
<dbReference type="EMBL" id="JAINUG010000085">
    <property type="protein sequence ID" value="KAJ8399168.1"/>
    <property type="molecule type" value="Genomic_DNA"/>
</dbReference>
<organism evidence="1 2">
    <name type="scientific">Aldrovandia affinis</name>
    <dbReference type="NCBI Taxonomy" id="143900"/>
    <lineage>
        <taxon>Eukaryota</taxon>
        <taxon>Metazoa</taxon>
        <taxon>Chordata</taxon>
        <taxon>Craniata</taxon>
        <taxon>Vertebrata</taxon>
        <taxon>Euteleostomi</taxon>
        <taxon>Actinopterygii</taxon>
        <taxon>Neopterygii</taxon>
        <taxon>Teleostei</taxon>
        <taxon>Notacanthiformes</taxon>
        <taxon>Halosauridae</taxon>
        <taxon>Aldrovandia</taxon>
    </lineage>
</organism>
<dbReference type="Proteomes" id="UP001221898">
    <property type="component" value="Unassembled WGS sequence"/>
</dbReference>
<sequence length="101" mass="11069">MHVLQCWSSRTERIKRPLTSAGRPCSRSLVNFLGSLPKLKGDKTKEVRRWPLALACSLTQPRDIGSGLSPCGPSLVNTPLPATDTFADFFHVSPASHQLLN</sequence>
<gene>
    <name evidence="1" type="ORF">AAFF_G00415470</name>
</gene>
<comment type="caution">
    <text evidence="1">The sequence shown here is derived from an EMBL/GenBank/DDBJ whole genome shotgun (WGS) entry which is preliminary data.</text>
</comment>
<protein>
    <submittedName>
        <fullName evidence="1">Uncharacterized protein</fullName>
    </submittedName>
</protein>
<name>A0AAD7SBA6_9TELE</name>
<evidence type="ECO:0000313" key="1">
    <source>
        <dbReference type="EMBL" id="KAJ8399168.1"/>
    </source>
</evidence>